<dbReference type="SUPFAM" id="SSF53474">
    <property type="entry name" value="alpha/beta-Hydrolases"/>
    <property type="match status" value="1"/>
</dbReference>
<dbReference type="EMBL" id="CM018047">
    <property type="protein sequence ID" value="KAA8524977.1"/>
    <property type="molecule type" value="Genomic_DNA"/>
</dbReference>
<comment type="similarity">
    <text evidence="2 11">Belongs to the AB hydrolase superfamily. Lipase family.</text>
</comment>
<dbReference type="Gene3D" id="3.40.50.1820">
    <property type="entry name" value="alpha/beta hydrolase"/>
    <property type="match status" value="1"/>
</dbReference>
<accession>A0A5J5A6L2</accession>
<dbReference type="FunFam" id="3.80.10.10:FF:000041">
    <property type="entry name" value="LRR receptor-like serine/threonine-protein kinase ERECTA"/>
    <property type="match status" value="1"/>
</dbReference>
<dbReference type="Gene3D" id="3.80.10.10">
    <property type="entry name" value="Ribonuclease Inhibitor"/>
    <property type="match status" value="2"/>
</dbReference>
<sequence>MSTQPTQAELLGSNDWEGLLNPLNLDLLKLILQCGDLSQSTNDSFNNDTGSKYCGTCRYGMHSFFDKVFLPFSSDYQIVGYLYATAKIDGLEAFFAHQLFPGGWDNSQSNWIGFIAVTTDEVSKANGRREIYVAWRGTMPSIEWLEDFDFVPADAKPLLAAGDDNGFLFFNKPQVMDGWLKIYTSDNPDSQFAKTSVRTQLQTKIKELANQYKDEELNLIITGHSLGGALASLSAFDMAENVTKDIPVTAFAFSMPMLGNEAFINKIKARQNLKILVVKNTHDPIPTVPPKELGYATVGIELVVDNTKPPSLKSKQEKLEPHNLEALLYTVAGWNGKDGDFDLKLPRSLGLVNKYSGLINTKYGYPESWWVEKNRGMVLDKGDWSNKMWGAPAIIFIKKSIQWKHSKGLWKSNKSGRPISWLEQLDWSNSRRFPRLEILSVPGNQLNGQIPSSLSHCKALRVLYMSYNAFTGTVPSQIGNLSALQVIRLARSNLTGIIPSSFGNLSMLDEILISENYIHGNIPRELGQLLNLKYLGLGGNNPLGKTPESIFNISGLQSISLASNNLSSSLPSTIGLSLPNLEYLLIASNQFSGIIPGSISNASSLIRIDLSHNLFYGEVPVTFGDLVDLQFLSVESNQLINDPSSLELGFLTALTNCRDLETLVVGINPLNGILPKSIGNLSNSLEAFYISASGIKGTITSEIGNLSNLVILNLGENHRINPHYSGTVEEDPTA</sequence>
<keyword evidence="3" id="KW-0433">Leucine-rich repeat</keyword>
<proteinExistence type="inferred from homology"/>
<reference evidence="13 14" key="1">
    <citation type="submission" date="2019-09" db="EMBL/GenBank/DDBJ databases">
        <title>A chromosome-level genome assembly of the Chinese tupelo Nyssa sinensis.</title>
        <authorList>
            <person name="Yang X."/>
            <person name="Kang M."/>
            <person name="Yang Y."/>
            <person name="Xiong H."/>
            <person name="Wang M."/>
            <person name="Zhang Z."/>
            <person name="Wang Z."/>
            <person name="Wu H."/>
            <person name="Ma T."/>
            <person name="Liu J."/>
            <person name="Xi Z."/>
        </authorList>
    </citation>
    <scope>NUCLEOTIDE SEQUENCE [LARGE SCALE GENOMIC DNA]</scope>
    <source>
        <strain evidence="13">J267</strain>
        <tissue evidence="13">Leaf</tissue>
    </source>
</reference>
<feature type="domain" description="Fungal lipase-type" evidence="12">
    <location>
        <begin position="132"/>
        <end position="291"/>
    </location>
</feature>
<keyword evidence="5" id="KW-0677">Repeat</keyword>
<evidence type="ECO:0000256" key="7">
    <source>
        <dbReference type="ARBA" id="ARBA00022963"/>
    </source>
</evidence>
<evidence type="ECO:0000256" key="11">
    <source>
        <dbReference type="RuleBase" id="RU367093"/>
    </source>
</evidence>
<dbReference type="Pfam" id="PF00560">
    <property type="entry name" value="LRR_1"/>
    <property type="match status" value="2"/>
</dbReference>
<keyword evidence="9" id="KW-0472">Membrane</keyword>
<dbReference type="InterPro" id="IPR002921">
    <property type="entry name" value="Fungal_lipase-type"/>
</dbReference>
<keyword evidence="4" id="KW-0732">Signal</keyword>
<dbReference type="AlphaFoldDB" id="A0A5J5A6L2"/>
<dbReference type="GO" id="GO:0016042">
    <property type="term" value="P:lipid catabolic process"/>
    <property type="evidence" value="ECO:0007669"/>
    <property type="project" value="UniProtKB-UniRule"/>
</dbReference>
<dbReference type="PANTHER" id="PTHR31828:SF31">
    <property type="entry name" value="PHOSPHOLIPASE A1"/>
    <property type="match status" value="1"/>
</dbReference>
<evidence type="ECO:0000256" key="9">
    <source>
        <dbReference type="ARBA" id="ARBA00023136"/>
    </source>
</evidence>
<evidence type="ECO:0000259" key="12">
    <source>
        <dbReference type="Pfam" id="PF01764"/>
    </source>
</evidence>
<comment type="subcellular location">
    <subcellularLocation>
        <location evidence="1">Membrane</location>
    </subcellularLocation>
</comment>
<evidence type="ECO:0000256" key="8">
    <source>
        <dbReference type="ARBA" id="ARBA00023098"/>
    </source>
</evidence>
<organism evidence="13 14">
    <name type="scientific">Nyssa sinensis</name>
    <dbReference type="NCBI Taxonomy" id="561372"/>
    <lineage>
        <taxon>Eukaryota</taxon>
        <taxon>Viridiplantae</taxon>
        <taxon>Streptophyta</taxon>
        <taxon>Embryophyta</taxon>
        <taxon>Tracheophyta</taxon>
        <taxon>Spermatophyta</taxon>
        <taxon>Magnoliopsida</taxon>
        <taxon>eudicotyledons</taxon>
        <taxon>Gunneridae</taxon>
        <taxon>Pentapetalae</taxon>
        <taxon>asterids</taxon>
        <taxon>Cornales</taxon>
        <taxon>Nyssaceae</taxon>
        <taxon>Nyssa</taxon>
    </lineage>
</organism>
<evidence type="ECO:0000256" key="5">
    <source>
        <dbReference type="ARBA" id="ARBA00022737"/>
    </source>
</evidence>
<evidence type="ECO:0000256" key="10">
    <source>
        <dbReference type="ARBA" id="ARBA00023180"/>
    </source>
</evidence>
<evidence type="ECO:0000313" key="14">
    <source>
        <dbReference type="Proteomes" id="UP000325577"/>
    </source>
</evidence>
<evidence type="ECO:0000313" key="13">
    <source>
        <dbReference type="EMBL" id="KAA8524977.1"/>
    </source>
</evidence>
<evidence type="ECO:0000256" key="3">
    <source>
        <dbReference type="ARBA" id="ARBA00022614"/>
    </source>
</evidence>
<dbReference type="InterPro" id="IPR032675">
    <property type="entry name" value="LRR_dom_sf"/>
</dbReference>
<evidence type="ECO:0000256" key="4">
    <source>
        <dbReference type="ARBA" id="ARBA00022729"/>
    </source>
</evidence>
<evidence type="ECO:0000256" key="1">
    <source>
        <dbReference type="ARBA" id="ARBA00004370"/>
    </source>
</evidence>
<dbReference type="CDD" id="cd00519">
    <property type="entry name" value="Lipase_3"/>
    <property type="match status" value="1"/>
</dbReference>
<evidence type="ECO:0000256" key="2">
    <source>
        <dbReference type="ARBA" id="ARBA00010701"/>
    </source>
</evidence>
<keyword evidence="7 11" id="KW-0442">Lipid degradation</keyword>
<dbReference type="InterPro" id="IPR001611">
    <property type="entry name" value="Leu-rich_rpt"/>
</dbReference>
<dbReference type="GO" id="GO:0008970">
    <property type="term" value="F:phospholipase A1 activity"/>
    <property type="evidence" value="ECO:0007669"/>
    <property type="project" value="UniProtKB-UniRule"/>
</dbReference>
<dbReference type="EC" id="3.1.1.-" evidence="11"/>
<dbReference type="GO" id="GO:0016020">
    <property type="term" value="C:membrane"/>
    <property type="evidence" value="ECO:0007669"/>
    <property type="project" value="UniProtKB-SubCell"/>
</dbReference>
<dbReference type="InterPro" id="IPR033556">
    <property type="entry name" value="PLA"/>
</dbReference>
<comment type="function">
    <text evidence="11">Acylhydrolase that catalyzes the hydrolysis of phospholipids at the sn-1 position.</text>
</comment>
<protein>
    <recommendedName>
        <fullName evidence="11">Phospholipase A1</fullName>
        <ecNumber evidence="11">3.1.1.-</ecNumber>
    </recommendedName>
</protein>
<dbReference type="GO" id="GO:0005737">
    <property type="term" value="C:cytoplasm"/>
    <property type="evidence" value="ECO:0007669"/>
    <property type="project" value="UniProtKB-ARBA"/>
</dbReference>
<keyword evidence="14" id="KW-1185">Reference proteome</keyword>
<gene>
    <name evidence="13" type="ORF">F0562_011385</name>
</gene>
<dbReference type="Proteomes" id="UP000325577">
    <property type="component" value="Linkage Group LG4"/>
</dbReference>
<dbReference type="Pfam" id="PF01764">
    <property type="entry name" value="Lipase_3"/>
    <property type="match status" value="1"/>
</dbReference>
<dbReference type="OrthoDB" id="426718at2759"/>
<keyword evidence="6 11" id="KW-0378">Hydrolase</keyword>
<keyword evidence="10" id="KW-0325">Glycoprotein</keyword>
<evidence type="ECO:0000256" key="6">
    <source>
        <dbReference type="ARBA" id="ARBA00022801"/>
    </source>
</evidence>
<dbReference type="Pfam" id="PF13855">
    <property type="entry name" value="LRR_8"/>
    <property type="match status" value="2"/>
</dbReference>
<dbReference type="PANTHER" id="PTHR31828">
    <property type="entry name" value="PHOSPHOLIPASE A1-IIGAMMA"/>
    <property type="match status" value="1"/>
</dbReference>
<name>A0A5J5A6L2_9ASTE</name>
<dbReference type="FunFam" id="3.40.50.1820:FF:000065">
    <property type="entry name" value="Phospholipase A1-II 3"/>
    <property type="match status" value="1"/>
</dbReference>
<keyword evidence="8 11" id="KW-0443">Lipid metabolism</keyword>
<dbReference type="SUPFAM" id="SSF52047">
    <property type="entry name" value="RNI-like"/>
    <property type="match status" value="1"/>
</dbReference>
<dbReference type="InterPro" id="IPR029058">
    <property type="entry name" value="AB_hydrolase_fold"/>
</dbReference>